<reference evidence="1 2" key="1">
    <citation type="submission" date="2019-08" db="EMBL/GenBank/DDBJ databases">
        <title>Deep-cultivation of Planctomycetes and their phenomic and genomic characterization uncovers novel biology.</title>
        <authorList>
            <person name="Wiegand S."/>
            <person name="Jogler M."/>
            <person name="Boedeker C."/>
            <person name="Pinto D."/>
            <person name="Vollmers J."/>
            <person name="Rivas-Marin E."/>
            <person name="Kohn T."/>
            <person name="Peeters S.H."/>
            <person name="Heuer A."/>
            <person name="Rast P."/>
            <person name="Oberbeckmann S."/>
            <person name="Bunk B."/>
            <person name="Jeske O."/>
            <person name="Meyerdierks A."/>
            <person name="Storesund J.E."/>
            <person name="Kallscheuer N."/>
            <person name="Luecker S."/>
            <person name="Lage O.M."/>
            <person name="Pohl T."/>
            <person name="Merkel B.J."/>
            <person name="Hornburger P."/>
            <person name="Mueller R.-W."/>
            <person name="Bruemmer F."/>
            <person name="Labrenz M."/>
            <person name="Spormann A.M."/>
            <person name="Op den Camp H."/>
            <person name="Overmann J."/>
            <person name="Amann R."/>
            <person name="Jetten M.S.M."/>
            <person name="Mascher T."/>
            <person name="Medema M.H."/>
            <person name="Devos D.P."/>
            <person name="Kaster A.-K."/>
            <person name="Ovreas L."/>
            <person name="Rohde M."/>
            <person name="Galperin M.Y."/>
            <person name="Jogler C."/>
        </authorList>
    </citation>
    <scope>NUCLEOTIDE SEQUENCE [LARGE SCALE GENOMIC DNA]</scope>
    <source>
        <strain evidence="1 2">OJF2</strain>
    </source>
</reference>
<dbReference type="AlphaFoldDB" id="A0A5B9WC04"/>
<dbReference type="RefSeq" id="WP_210420261.1">
    <property type="nucleotide sequence ID" value="NZ_CP042997.1"/>
</dbReference>
<organism evidence="1 2">
    <name type="scientific">Aquisphaera giovannonii</name>
    <dbReference type="NCBI Taxonomy" id="406548"/>
    <lineage>
        <taxon>Bacteria</taxon>
        <taxon>Pseudomonadati</taxon>
        <taxon>Planctomycetota</taxon>
        <taxon>Planctomycetia</taxon>
        <taxon>Isosphaerales</taxon>
        <taxon>Isosphaeraceae</taxon>
        <taxon>Aquisphaera</taxon>
    </lineage>
</organism>
<evidence type="ECO:0000313" key="1">
    <source>
        <dbReference type="EMBL" id="QEH38047.1"/>
    </source>
</evidence>
<keyword evidence="2" id="KW-1185">Reference proteome</keyword>
<sequence length="464" mass="49399">MNPKTHERASRPALVLGLAAMAAILVAGNAAALASDGLRAAVFAVDASPPIGSPMAYNPTLEVQLPLSCRGVVLAGAGDPIVLCAVDWIGIGNDGQVEFRRALADATGTSPDRVRVHTLHQHDAPHCDFSADRLLAEQGINGEVFDSGFNRRVIARAAEAVRSAMKATRPVTHLGLGEAEVDKVASTRRILGPDGKVQHVRYTACKDPKVRDMPVGTIDPKLKMISLWDGDAPIVALTYYATHPQSYYLTGKANPDFPGMARDARQAATGVPHVHFNGAGGDIGAGKYNDGSHAMRQVLADRVASGMERAWKATRKTPIAAGDVAWRAVPVTLPPAPHLDEAKLVATLRDRSAKLTERSRAANDLAWLRRCKAGETIDVSCLHLGPARILHLPGELFVEYQLAAQKLRPGLFVAMAAYGDYAPGYIGTEVAYSQGGYETAPTSSLVAPGVERVLMDAIGRLLRD</sequence>
<gene>
    <name evidence="1" type="ORF">OJF2_66430</name>
</gene>
<name>A0A5B9WC04_9BACT</name>
<dbReference type="Proteomes" id="UP000324233">
    <property type="component" value="Chromosome"/>
</dbReference>
<evidence type="ECO:0008006" key="3">
    <source>
        <dbReference type="Google" id="ProtNLM"/>
    </source>
</evidence>
<evidence type="ECO:0000313" key="2">
    <source>
        <dbReference type="Proteomes" id="UP000324233"/>
    </source>
</evidence>
<dbReference type="EMBL" id="CP042997">
    <property type="protein sequence ID" value="QEH38047.1"/>
    <property type="molecule type" value="Genomic_DNA"/>
</dbReference>
<accession>A0A5B9WC04</accession>
<proteinExistence type="predicted"/>
<dbReference type="KEGG" id="agv:OJF2_66430"/>
<protein>
    <recommendedName>
        <fullName evidence="3">Neutral/alkaline non-lysosomal ceramidase</fullName>
    </recommendedName>
</protein>